<keyword evidence="2" id="KW-1185">Reference proteome</keyword>
<comment type="caution">
    <text evidence="1">The sequence shown here is derived from an EMBL/GenBank/DDBJ whole genome shotgun (WGS) entry which is preliminary data.</text>
</comment>
<evidence type="ECO:0000313" key="1">
    <source>
        <dbReference type="EMBL" id="CAL8114769.1"/>
    </source>
</evidence>
<gene>
    <name evidence="1" type="ORF">ODALV1_LOCUS16608</name>
</gene>
<evidence type="ECO:0000313" key="2">
    <source>
        <dbReference type="Proteomes" id="UP001642540"/>
    </source>
</evidence>
<dbReference type="EMBL" id="CAXLJM020000050">
    <property type="protein sequence ID" value="CAL8114769.1"/>
    <property type="molecule type" value="Genomic_DNA"/>
</dbReference>
<accession>A0ABP1QY62</accession>
<dbReference type="Proteomes" id="UP001642540">
    <property type="component" value="Unassembled WGS sequence"/>
</dbReference>
<proteinExistence type="predicted"/>
<protein>
    <submittedName>
        <fullName evidence="1">Uncharacterized protein</fullName>
    </submittedName>
</protein>
<name>A0ABP1QY62_9HEXA</name>
<organism evidence="1 2">
    <name type="scientific">Orchesella dallaii</name>
    <dbReference type="NCBI Taxonomy" id="48710"/>
    <lineage>
        <taxon>Eukaryota</taxon>
        <taxon>Metazoa</taxon>
        <taxon>Ecdysozoa</taxon>
        <taxon>Arthropoda</taxon>
        <taxon>Hexapoda</taxon>
        <taxon>Collembola</taxon>
        <taxon>Entomobryomorpha</taxon>
        <taxon>Entomobryoidea</taxon>
        <taxon>Orchesellidae</taxon>
        <taxon>Orchesellinae</taxon>
        <taxon>Orchesella</taxon>
    </lineage>
</organism>
<reference evidence="1 2" key="1">
    <citation type="submission" date="2024-08" db="EMBL/GenBank/DDBJ databases">
        <authorList>
            <person name="Cucini C."/>
            <person name="Frati F."/>
        </authorList>
    </citation>
    <scope>NUCLEOTIDE SEQUENCE [LARGE SCALE GENOMIC DNA]</scope>
</reference>
<sequence>MSLIDVGFKTPSYKVTDDFLKRMASISSTPFHSIPARHLVSRYMVNEVEDFNFNIPPGTSRKFSYLKEKPVSIGFFWFQHVIVKRQYCSLVIINNTEGLPKGSPILAALGLFNYVHENTLSLSIEGRFPSEYELYQMGLTVFPTSFRRMHDQRIIGNLSTEVPEALGQINHSMWERFGHPAARNVELEAPEHEDPPAVIPFHEAFPDWILEEDVQEDADHGYDDGFESDDTVENEPQVISRLRLCDRERLVWALLHN</sequence>